<dbReference type="Proteomes" id="UP000694888">
    <property type="component" value="Unplaced"/>
</dbReference>
<organism evidence="2 3">
    <name type="scientific">Aplysia californica</name>
    <name type="common">California sea hare</name>
    <dbReference type="NCBI Taxonomy" id="6500"/>
    <lineage>
        <taxon>Eukaryota</taxon>
        <taxon>Metazoa</taxon>
        <taxon>Spiralia</taxon>
        <taxon>Lophotrochozoa</taxon>
        <taxon>Mollusca</taxon>
        <taxon>Gastropoda</taxon>
        <taxon>Heterobranchia</taxon>
        <taxon>Euthyneura</taxon>
        <taxon>Tectipleura</taxon>
        <taxon>Aplysiida</taxon>
        <taxon>Aplysioidea</taxon>
        <taxon>Aplysiidae</taxon>
        <taxon>Aplysia</taxon>
    </lineage>
</organism>
<keyword evidence="2" id="KW-1185">Reference proteome</keyword>
<proteinExistence type="predicted"/>
<evidence type="ECO:0000313" key="2">
    <source>
        <dbReference type="Proteomes" id="UP000694888"/>
    </source>
</evidence>
<gene>
    <name evidence="3" type="primary">LOC101848701</name>
</gene>
<dbReference type="RefSeq" id="XP_012944846.1">
    <property type="nucleotide sequence ID" value="XM_013089392.1"/>
</dbReference>
<accession>A0ABM1AC19</accession>
<evidence type="ECO:0000256" key="1">
    <source>
        <dbReference type="SAM" id="MobiDB-lite"/>
    </source>
</evidence>
<dbReference type="GeneID" id="101848701"/>
<feature type="compositionally biased region" description="Low complexity" evidence="1">
    <location>
        <begin position="1"/>
        <end position="18"/>
    </location>
</feature>
<name>A0ABM1AC19_APLCA</name>
<protein>
    <submittedName>
        <fullName evidence="3">Uncharacterized protein LOC101848701</fullName>
    </submittedName>
</protein>
<feature type="region of interest" description="Disordered" evidence="1">
    <location>
        <begin position="1"/>
        <end position="26"/>
    </location>
</feature>
<reference evidence="3" key="1">
    <citation type="submission" date="2025-08" db="UniProtKB">
        <authorList>
            <consortium name="RefSeq"/>
        </authorList>
    </citation>
    <scope>IDENTIFICATION</scope>
</reference>
<sequence length="283" mass="33405">MSRLMSASTVDSVSESSVPTEKSPSSLGIVQFGFHAKTSYDADEALLQTRSENFKVKPGEKDRDIWKRPPPDFRYVVYDPKPPKRNTVDSMRPWDFGTIPGQRNVIKRNRDDGRLPRIFDEKEREPEIITRFHIDRPFTAKKKFVTQGMYSAGPYDNPKPHDYRQYPPLKKLGLDEFLTTYEKDPYNIKFKSQRLNHIHGLPNEPPERDMVPGRQMAPPMSAKKPWEARLILEKTKWPQKNEAYTRYRRRHRQPYSAFMERVEEDLQSRWYREQLEEAIQSSG</sequence>
<evidence type="ECO:0000313" key="3">
    <source>
        <dbReference type="RefSeq" id="XP_012944846.1"/>
    </source>
</evidence>